<keyword evidence="2" id="KW-1185">Reference proteome</keyword>
<proteinExistence type="predicted"/>
<dbReference type="EMBL" id="KZ824959">
    <property type="protein sequence ID" value="RAH69580.1"/>
    <property type="molecule type" value="Genomic_DNA"/>
</dbReference>
<reference evidence="1" key="1">
    <citation type="submission" date="2018-02" db="EMBL/GenBank/DDBJ databases">
        <title>The genomes of Aspergillus section Nigri reveals drivers in fungal speciation.</title>
        <authorList>
            <consortium name="DOE Joint Genome Institute"/>
            <person name="Vesth T.C."/>
            <person name="Nybo J."/>
            <person name="Theobald S."/>
            <person name="Brandl J."/>
            <person name="Frisvad J.C."/>
            <person name="Nielsen K.F."/>
            <person name="Lyhne E.K."/>
            <person name="Kogle M.E."/>
            <person name="Kuo A."/>
            <person name="Riley R."/>
            <person name="Clum A."/>
            <person name="Nolan M."/>
            <person name="Lipzen A."/>
            <person name="Salamov A."/>
            <person name="Henrissat B."/>
            <person name="Wiebenga A."/>
            <person name="De vries R.P."/>
            <person name="Grigoriev I.V."/>
            <person name="Mortensen U.H."/>
            <person name="Andersen M.R."/>
            <person name="Baker S.E."/>
        </authorList>
    </citation>
    <scope>NUCLEOTIDE SEQUENCE</scope>
    <source>
        <strain evidence="1">CBS 121060</strain>
    </source>
</reference>
<sequence>MISLRLEVLVLPGSTVDGLYTNDCQTKLITKHICLSSRCTGDAIIDSLSLLCVSALRCSASLRLQPFPWLSTTSNDHVRGIGWLGTKHLQKLGPMICHLYEELVAAYQLILAVPQKKPYTSAGIKPCHGGKTRNIFELGKTYQSTRFWRRITFHIRSATQDKNPLENTQTFGNYVG</sequence>
<accession>A0ACD1H7L7</accession>
<dbReference type="Proteomes" id="UP000249661">
    <property type="component" value="Unassembled WGS sequence"/>
</dbReference>
<evidence type="ECO:0000313" key="1">
    <source>
        <dbReference type="EMBL" id="RAH69580.1"/>
    </source>
</evidence>
<protein>
    <submittedName>
        <fullName evidence="1">Uncharacterized protein</fullName>
    </submittedName>
</protein>
<gene>
    <name evidence="1" type="ORF">BO66DRAFT_98078</name>
</gene>
<evidence type="ECO:0000313" key="2">
    <source>
        <dbReference type="Proteomes" id="UP000249661"/>
    </source>
</evidence>
<organism evidence="1 2">
    <name type="scientific">Aspergillus aculeatinus CBS 121060</name>
    <dbReference type="NCBI Taxonomy" id="1448322"/>
    <lineage>
        <taxon>Eukaryota</taxon>
        <taxon>Fungi</taxon>
        <taxon>Dikarya</taxon>
        <taxon>Ascomycota</taxon>
        <taxon>Pezizomycotina</taxon>
        <taxon>Eurotiomycetes</taxon>
        <taxon>Eurotiomycetidae</taxon>
        <taxon>Eurotiales</taxon>
        <taxon>Aspergillaceae</taxon>
        <taxon>Aspergillus</taxon>
        <taxon>Aspergillus subgen. Circumdati</taxon>
    </lineage>
</organism>
<name>A0ACD1H7L7_9EURO</name>